<dbReference type="EMBL" id="FOKU01000001">
    <property type="protein sequence ID" value="SFB66648.1"/>
    <property type="molecule type" value="Genomic_DNA"/>
</dbReference>
<gene>
    <name evidence="2" type="ORF">SAMN04487891_101140</name>
    <name evidence="3" type="ORF">SAMN05216293_0143</name>
</gene>
<reference evidence="3 4" key="1">
    <citation type="submission" date="2016-11" db="EMBL/GenBank/DDBJ databases">
        <authorList>
            <person name="Varghese N."/>
            <person name="Submissions S."/>
        </authorList>
    </citation>
    <scope>NUCLEOTIDE SEQUENCE [LARGE SCALE GENOMIC DNA]</scope>
    <source>
        <strain evidence="3 4">CGMCC 1.12174</strain>
        <strain evidence="2 5">DSM 26351</strain>
    </source>
</reference>
<dbReference type="RefSeq" id="WP_072875810.1">
    <property type="nucleotide sequence ID" value="NZ_FOKU01000001.1"/>
</dbReference>
<evidence type="ECO:0000313" key="2">
    <source>
        <dbReference type="EMBL" id="SFB66648.1"/>
    </source>
</evidence>
<proteinExistence type="predicted"/>
<dbReference type="STRING" id="1055723.SAMN05216293_0143"/>
<dbReference type="EMBL" id="FRAT01000001">
    <property type="protein sequence ID" value="SHK06131.1"/>
    <property type="molecule type" value="Genomic_DNA"/>
</dbReference>
<evidence type="ECO:0000313" key="4">
    <source>
        <dbReference type="Proteomes" id="UP000184031"/>
    </source>
</evidence>
<keyword evidence="1" id="KW-0732">Signal</keyword>
<evidence type="ECO:0000313" key="5">
    <source>
        <dbReference type="Proteomes" id="UP000198940"/>
    </source>
</evidence>
<dbReference type="AlphaFoldDB" id="A0A1M6PDZ1"/>
<dbReference type="OrthoDB" id="100605at2"/>
<feature type="chain" id="PRO_5009920052" evidence="1">
    <location>
        <begin position="22"/>
        <end position="63"/>
    </location>
</feature>
<comment type="caution">
    <text evidence="3">The sequence shown here is derived from an EMBL/GenBank/DDBJ whole genome shotgun (WGS) entry which is preliminary data.</text>
</comment>
<evidence type="ECO:0000256" key="1">
    <source>
        <dbReference type="SAM" id="SignalP"/>
    </source>
</evidence>
<evidence type="ECO:0000313" key="3">
    <source>
        <dbReference type="EMBL" id="SHK06131.1"/>
    </source>
</evidence>
<organism evidence="3 4">
    <name type="scientific">Flagellimonas taeanensis</name>
    <dbReference type="NCBI Taxonomy" id="1005926"/>
    <lineage>
        <taxon>Bacteria</taxon>
        <taxon>Pseudomonadati</taxon>
        <taxon>Bacteroidota</taxon>
        <taxon>Flavobacteriia</taxon>
        <taxon>Flavobacteriales</taxon>
        <taxon>Flavobacteriaceae</taxon>
        <taxon>Flagellimonas</taxon>
    </lineage>
</organism>
<name>A0A1M6PDZ1_9FLAO</name>
<dbReference type="Proteomes" id="UP000184031">
    <property type="component" value="Unassembled WGS sequence"/>
</dbReference>
<protein>
    <submittedName>
        <fullName evidence="3">Uncharacterized protein</fullName>
    </submittedName>
</protein>
<dbReference type="Proteomes" id="UP000198940">
    <property type="component" value="Unassembled WGS sequence"/>
</dbReference>
<feature type="signal peptide" evidence="1">
    <location>
        <begin position="1"/>
        <end position="21"/>
    </location>
</feature>
<sequence>MQQKILTSLLAFALVSLLGNAQDLYPKNESVDIQNYVFGLSLNDENNEIKGEAEITVSFVAEV</sequence>
<keyword evidence="5" id="KW-1185">Reference proteome</keyword>
<accession>A0A1M6PDZ1</accession>